<feature type="region of interest" description="Disordered" evidence="1">
    <location>
        <begin position="412"/>
        <end position="436"/>
    </location>
</feature>
<evidence type="ECO:0000313" key="2">
    <source>
        <dbReference type="EMBL" id="CDJ49875.1"/>
    </source>
</evidence>
<keyword evidence="3" id="KW-1185">Reference proteome</keyword>
<feature type="region of interest" description="Disordered" evidence="1">
    <location>
        <begin position="297"/>
        <end position="317"/>
    </location>
</feature>
<dbReference type="PROSITE" id="PS00551">
    <property type="entry name" value="MOLYBDOPTERIN_PROK_1"/>
    <property type="match status" value="1"/>
</dbReference>
<sequence length="635" mass="67676">MEADIWASVSWGPFNSSAAAGNEELKVGLLGGVARSLELLLLDELQQQQQHQHRQRQTEQRQQQQAHRCTMRAPCSNTCSSICICGCTSPCLVSVQQQEAAAAVAAGLLRRVYVQPVASLVLSTAPTGDFVRSSAALLLPAEEARQWQEQQQLQQQQEQPQQQRQWHLLQGRWRGPSLQASGDLCLLVDVATAAEATHGLPATPAAAEAAVAAREAIAAEFVGPVALLLHRHVVYAARSSSSSRCCCCCMALLAAKWLPVLVGSTVHQQLALLRSQGLAAAATELMEQKQQMKLMIPHPDHNTSTNRSSANSSSTNNTTASYSNSFCATRNSGSASSSSGGFLGVSNKSSRSTSGLFLSTSSRTASGEVPLTRGEAAKVQEYFSTLEMMDVDECGNTPAGAPLPVVSLLQQECSSSSRNSSSSSSSSSSAGGTAGTLQNGADLLRVALESAIQTPGQQQQGFKSVQRQRRERIAAEVIQRLATKPSSSGRISSISNNDDVSLTCATSQCTTARAAGGGAGGMTAACVSSPTATLHLSARPSNAHPVSPQMIPALINSLPDFLDKRMQAGRLGELLAFTKIVPGEVCKHFGFQLQKIVQNRKGTQRGLSLTMVLRPQQQQQQQQHLKRWQEENPQQ</sequence>
<feature type="compositionally biased region" description="Polar residues" evidence="1">
    <location>
        <begin position="347"/>
        <end position="365"/>
    </location>
</feature>
<gene>
    <name evidence="2" type="ORF">EBH_0029190</name>
</gene>
<dbReference type="GO" id="GO:0051539">
    <property type="term" value="F:4 iron, 4 sulfur cluster binding"/>
    <property type="evidence" value="ECO:0007669"/>
    <property type="project" value="InterPro"/>
</dbReference>
<organism evidence="2 3">
    <name type="scientific">Eimeria brunetti</name>
    <dbReference type="NCBI Taxonomy" id="51314"/>
    <lineage>
        <taxon>Eukaryota</taxon>
        <taxon>Sar</taxon>
        <taxon>Alveolata</taxon>
        <taxon>Apicomplexa</taxon>
        <taxon>Conoidasida</taxon>
        <taxon>Coccidia</taxon>
        <taxon>Eucoccidiorida</taxon>
        <taxon>Eimeriorina</taxon>
        <taxon>Eimeriidae</taxon>
        <taxon>Eimeria</taxon>
    </lineage>
</organism>
<reference evidence="2" key="2">
    <citation type="submission" date="2013-10" db="EMBL/GenBank/DDBJ databases">
        <authorList>
            <person name="Aslett M."/>
        </authorList>
    </citation>
    <scope>NUCLEOTIDE SEQUENCE [LARGE SCALE GENOMIC DNA]</scope>
    <source>
        <strain evidence="2">Houghton</strain>
    </source>
</reference>
<accession>U6LQ08</accession>
<dbReference type="InterPro" id="IPR027467">
    <property type="entry name" value="MopterinOxRdtase_cofactor_BS"/>
</dbReference>
<dbReference type="OrthoDB" id="333062at2759"/>
<feature type="compositionally biased region" description="Low complexity" evidence="1">
    <location>
        <begin position="414"/>
        <end position="429"/>
    </location>
</feature>
<proteinExistence type="predicted"/>
<name>U6LQ08_9EIME</name>
<protein>
    <submittedName>
        <fullName evidence="2">Uncharacterized protein</fullName>
    </submittedName>
</protein>
<dbReference type="VEuPathDB" id="ToxoDB:EBH_0029190"/>
<feature type="region of interest" description="Disordered" evidence="1">
    <location>
        <begin position="335"/>
        <end position="369"/>
    </location>
</feature>
<reference evidence="2" key="1">
    <citation type="submission" date="2013-10" db="EMBL/GenBank/DDBJ databases">
        <title>Genomic analysis of the causative agents of coccidiosis in chickens.</title>
        <authorList>
            <person name="Reid A.J."/>
            <person name="Blake D."/>
            <person name="Billington K."/>
            <person name="Browne H."/>
            <person name="Dunn M."/>
            <person name="Hung S."/>
            <person name="Kawahara F."/>
            <person name="Miranda-Saavedra D."/>
            <person name="Mourier T."/>
            <person name="Nagra H."/>
            <person name="Otto T.D."/>
            <person name="Rawlings N."/>
            <person name="Sanchez A."/>
            <person name="Sanders M."/>
            <person name="Subramaniam C."/>
            <person name="Tay Y."/>
            <person name="Dear P."/>
            <person name="Doerig C."/>
            <person name="Gruber A."/>
            <person name="Parkinson J."/>
            <person name="Shirley M."/>
            <person name="Wan K.L."/>
            <person name="Berriman M."/>
            <person name="Tomley F."/>
            <person name="Pain A."/>
        </authorList>
    </citation>
    <scope>NUCLEOTIDE SEQUENCE [LARGE SCALE GENOMIC DNA]</scope>
    <source>
        <strain evidence="2">Houghton</strain>
    </source>
</reference>
<dbReference type="AlphaFoldDB" id="U6LQ08"/>
<feature type="compositionally biased region" description="Low complexity" evidence="1">
    <location>
        <begin position="302"/>
        <end position="317"/>
    </location>
</feature>
<dbReference type="Proteomes" id="UP000030750">
    <property type="component" value="Unassembled WGS sequence"/>
</dbReference>
<dbReference type="EMBL" id="HG711908">
    <property type="protein sequence ID" value="CDJ49875.1"/>
    <property type="molecule type" value="Genomic_DNA"/>
</dbReference>
<feature type="compositionally biased region" description="Low complexity" evidence="1">
    <location>
        <begin position="335"/>
        <end position="346"/>
    </location>
</feature>
<dbReference type="PANTHER" id="PTHR10019">
    <property type="entry name" value="SNF5"/>
    <property type="match status" value="1"/>
</dbReference>
<evidence type="ECO:0000313" key="3">
    <source>
        <dbReference type="Proteomes" id="UP000030750"/>
    </source>
</evidence>
<evidence type="ECO:0000256" key="1">
    <source>
        <dbReference type="SAM" id="MobiDB-lite"/>
    </source>
</evidence>